<dbReference type="EMBL" id="CP126114">
    <property type="protein sequence ID" value="WHY84383.1"/>
    <property type="molecule type" value="Genomic_DNA"/>
</dbReference>
<sequence>MLQTYQTKLPTIPLHNGLSSDGYLQEYAAYFGRLERKLFVQSHVKGAASSSLKKTFMIQFGITARQFNSIRMQLDGKVSSFIEKRKLDIQELRSKTKYLQKVIDKKTSQKEHIHQKLQMIPQNNPSFIKMVKRYRNIKFYLHQKKRRLRNLSQKLEKLELDVKNKTIRICFGSKKLFHKQFHLEENQYKRHQEWRNDWLEARSGQFLVIGSKDETYGNQTATYDLKNTLRLRVANHFTDTFGKYIEFPSVTFPYGQEWIDKAKVPSMGFTRSGRPQKYYSSITYRFLNREKGWYVNATVERETPRVGTSNVNGLIGVDLNAGFLAISEIDRFGNPIHSWTIKAPMYSRRKEQVLASMSDAVKTVLDYAVLVHKDVVIEKLDFSKKKTQLREMGPSYARMLSGFAYSTFQQLVESKAGKAGVKIKRVNPAYTSQIGQMKFMARYGLSSHQAAACMIARRGYHFKTEKPKYDTILSFPKNFDKHQSNFSNWRTITNHLKKAYFFHDKIELFKADI</sequence>
<keyword evidence="1" id="KW-0238">DNA-binding</keyword>
<proteinExistence type="predicted"/>
<evidence type="ECO:0000256" key="1">
    <source>
        <dbReference type="ARBA" id="ARBA00023125"/>
    </source>
</evidence>
<dbReference type="RefSeq" id="WP_066089124.1">
    <property type="nucleotide sequence ID" value="NZ_CP126114.1"/>
</dbReference>
<evidence type="ECO:0000256" key="2">
    <source>
        <dbReference type="SAM" id="Coils"/>
    </source>
</evidence>
<name>A0AA95MLP2_9BACI</name>
<dbReference type="InterPro" id="IPR010095">
    <property type="entry name" value="Cas12f1-like_TNB"/>
</dbReference>
<feature type="coiled-coil region" evidence="2">
    <location>
        <begin position="141"/>
        <end position="168"/>
    </location>
</feature>
<dbReference type="Proteomes" id="UP001178288">
    <property type="component" value="Chromosome"/>
</dbReference>
<dbReference type="NCBIfam" id="TIGR01766">
    <property type="entry name" value="IS200/IS605 family accessory protein TnpB-like domain"/>
    <property type="match status" value="1"/>
</dbReference>
<protein>
    <submittedName>
        <fullName evidence="3">IS200/IS605 family accessory protein TnpB-related protein</fullName>
    </submittedName>
</protein>
<dbReference type="AlphaFoldDB" id="A0AA95MLP2"/>
<evidence type="ECO:0000313" key="4">
    <source>
        <dbReference type="Proteomes" id="UP001178288"/>
    </source>
</evidence>
<keyword evidence="4" id="KW-1185">Reference proteome</keyword>
<dbReference type="KEGG" id="nnv:QNH39_17170"/>
<accession>A0AA95MLP2</accession>
<dbReference type="GO" id="GO:0003677">
    <property type="term" value="F:DNA binding"/>
    <property type="evidence" value="ECO:0007669"/>
    <property type="project" value="UniProtKB-KW"/>
</dbReference>
<keyword evidence="2" id="KW-0175">Coiled coil</keyword>
<organism evidence="3 4">
    <name type="scientific">Neobacillus novalis</name>
    <dbReference type="NCBI Taxonomy" id="220687"/>
    <lineage>
        <taxon>Bacteria</taxon>
        <taxon>Bacillati</taxon>
        <taxon>Bacillota</taxon>
        <taxon>Bacilli</taxon>
        <taxon>Bacillales</taxon>
        <taxon>Bacillaceae</taxon>
        <taxon>Neobacillus</taxon>
    </lineage>
</organism>
<reference evidence="3" key="1">
    <citation type="submission" date="2023-05" db="EMBL/GenBank/DDBJ databases">
        <title>Comparative genomics of Bacillaceae isolates and their secondary metabolite potential.</title>
        <authorList>
            <person name="Song L."/>
            <person name="Nielsen L.J."/>
            <person name="Mohite O."/>
            <person name="Xu X."/>
            <person name="Weber T."/>
            <person name="Kovacs A.T."/>
        </authorList>
    </citation>
    <scope>NUCLEOTIDE SEQUENCE</scope>
    <source>
        <strain evidence="3">XLM17</strain>
    </source>
</reference>
<gene>
    <name evidence="3" type="ORF">QNH39_17170</name>
</gene>
<evidence type="ECO:0000313" key="3">
    <source>
        <dbReference type="EMBL" id="WHY84383.1"/>
    </source>
</evidence>